<dbReference type="InterPro" id="IPR003598">
    <property type="entry name" value="Ig_sub2"/>
</dbReference>
<feature type="compositionally biased region" description="Polar residues" evidence="1">
    <location>
        <begin position="429"/>
        <end position="438"/>
    </location>
</feature>
<evidence type="ECO:0000313" key="6">
    <source>
        <dbReference type="Proteomes" id="UP001501940"/>
    </source>
</evidence>
<dbReference type="CDD" id="cd00096">
    <property type="entry name" value="Ig"/>
    <property type="match status" value="1"/>
</dbReference>
<evidence type="ECO:0000256" key="1">
    <source>
        <dbReference type="SAM" id="MobiDB-lite"/>
    </source>
</evidence>
<dbReference type="PANTHER" id="PTHR46013">
    <property type="entry name" value="VASCULAR CELL ADHESION MOLECULE 1"/>
    <property type="match status" value="1"/>
</dbReference>
<reference evidence="5 6" key="1">
    <citation type="submission" date="2022-01" db="EMBL/GenBank/DDBJ databases">
        <title>A chromosome-scale genome assembly of the false clownfish, Amphiprion ocellaris.</title>
        <authorList>
            <person name="Ryu T."/>
        </authorList>
    </citation>
    <scope>NUCLEOTIDE SEQUENCE [LARGE SCALE GENOMIC DNA]</scope>
</reference>
<dbReference type="InterPro" id="IPR036179">
    <property type="entry name" value="Ig-like_dom_sf"/>
</dbReference>
<dbReference type="GeneID" id="111572968"/>
<reference evidence="5" key="2">
    <citation type="submission" date="2025-08" db="UniProtKB">
        <authorList>
            <consortium name="Ensembl"/>
        </authorList>
    </citation>
    <scope>IDENTIFICATION</scope>
</reference>
<dbReference type="SMART" id="SM00409">
    <property type="entry name" value="IG"/>
    <property type="match status" value="4"/>
</dbReference>
<dbReference type="OrthoDB" id="6250964at2759"/>
<dbReference type="Pfam" id="PF13927">
    <property type="entry name" value="Ig_3"/>
    <property type="match status" value="1"/>
</dbReference>
<dbReference type="AlphaFoldDB" id="A0A3Q1AUU2"/>
<feature type="signal peptide" evidence="3">
    <location>
        <begin position="1"/>
        <end position="17"/>
    </location>
</feature>
<keyword evidence="2" id="KW-0812">Transmembrane</keyword>
<dbReference type="OMA" id="WYKRTEP"/>
<evidence type="ECO:0000313" key="5">
    <source>
        <dbReference type="Ensembl" id="ENSAOCP00000005240.1"/>
    </source>
</evidence>
<sequence>MESLILTILVILPGVWSGDWEVTLEHQCALKGTSAILKCDYSYPSGHTVTSVSWSKLQLRYNGQRLVALSPPHFNYVGNYQGDCDLRINNVQFADEGAYYFSFETTGDRWTSETYSYLFVRGLTAAVQPSTVTEGEDVRLICQSGCPQTTEFVWFRDGQPVSGSEFQASREDAGRYHCAVKGQETARSASVALDVRYAPKKVTLSVSPSGDVIKGDTLTFSCSSDANPPVEETGYRLYKDGQLINSRQKHTISEVQLGDSGRYHCQASNDITWGGSGLFNSTDVLLDVHYQPMNTSVSVVPEHVLEGSSVSLTCSSDANPPVDSYSWYKMAASSSSMTQVGSGQTLFLPSMEASHTGLYLCLVRNSVGENNSTEVLLSMAEKQKSSPSIPVLAGIGVCLCVTLVIVLLLFRRKRRSNAGEKQPVFDSGLSRSQSSATEDPSDAVYANILTSPSSAPLTIVSASPRNSHPHGSMSYEEEVLYSTVTIKPKNTKHHTNSSRAAQDSWSTSGENSDSVIYATVVTPH</sequence>
<keyword evidence="2" id="KW-1133">Transmembrane helix</keyword>
<evidence type="ECO:0000259" key="4">
    <source>
        <dbReference type="PROSITE" id="PS50835"/>
    </source>
</evidence>
<dbReference type="GeneTree" id="ENSGT01010000222294"/>
<dbReference type="Ensembl" id="ENSAOCT00000006657.2">
    <property type="protein sequence ID" value="ENSAOCP00000005240.1"/>
    <property type="gene ID" value="ENSAOCG00000008709.2"/>
</dbReference>
<organism evidence="5 6">
    <name type="scientific">Amphiprion ocellaris</name>
    <name type="common">Clown anemonefish</name>
    <dbReference type="NCBI Taxonomy" id="80972"/>
    <lineage>
        <taxon>Eukaryota</taxon>
        <taxon>Metazoa</taxon>
        <taxon>Chordata</taxon>
        <taxon>Craniata</taxon>
        <taxon>Vertebrata</taxon>
        <taxon>Euteleostomi</taxon>
        <taxon>Actinopterygii</taxon>
        <taxon>Neopterygii</taxon>
        <taxon>Teleostei</taxon>
        <taxon>Neoteleostei</taxon>
        <taxon>Acanthomorphata</taxon>
        <taxon>Ovalentaria</taxon>
        <taxon>Pomacentridae</taxon>
        <taxon>Amphiprion</taxon>
    </lineage>
</organism>
<evidence type="ECO:0000256" key="2">
    <source>
        <dbReference type="SAM" id="Phobius"/>
    </source>
</evidence>
<dbReference type="PROSITE" id="PS50835">
    <property type="entry name" value="IG_LIKE"/>
    <property type="match status" value="3"/>
</dbReference>
<dbReference type="SMART" id="SM00408">
    <property type="entry name" value="IGc2"/>
    <property type="match status" value="4"/>
</dbReference>
<feature type="chain" id="PRO_5018731487" description="Ig-like domain-containing protein" evidence="3">
    <location>
        <begin position="18"/>
        <end position="524"/>
    </location>
</feature>
<keyword evidence="2" id="KW-0472">Membrane</keyword>
<keyword evidence="3" id="KW-0732">Signal</keyword>
<evidence type="ECO:0000256" key="3">
    <source>
        <dbReference type="SAM" id="SignalP"/>
    </source>
</evidence>
<accession>A0A3Q1AUU2</accession>
<keyword evidence="6" id="KW-1185">Reference proteome</keyword>
<feature type="transmembrane region" description="Helical" evidence="2">
    <location>
        <begin position="389"/>
        <end position="410"/>
    </location>
</feature>
<dbReference type="InterPro" id="IPR013783">
    <property type="entry name" value="Ig-like_fold"/>
</dbReference>
<feature type="domain" description="Ig-like" evidence="4">
    <location>
        <begin position="292"/>
        <end position="378"/>
    </location>
</feature>
<reference evidence="5" key="3">
    <citation type="submission" date="2025-09" db="UniProtKB">
        <authorList>
            <consortium name="Ensembl"/>
        </authorList>
    </citation>
    <scope>IDENTIFICATION</scope>
</reference>
<dbReference type="InterPro" id="IPR007110">
    <property type="entry name" value="Ig-like_dom"/>
</dbReference>
<dbReference type="InterPro" id="IPR013106">
    <property type="entry name" value="Ig_V-set"/>
</dbReference>
<feature type="domain" description="Ig-like" evidence="4">
    <location>
        <begin position="121"/>
        <end position="190"/>
    </location>
</feature>
<feature type="compositionally biased region" description="Polar residues" evidence="1">
    <location>
        <begin position="497"/>
        <end position="512"/>
    </location>
</feature>
<dbReference type="Proteomes" id="UP001501940">
    <property type="component" value="Chromosome 9"/>
</dbReference>
<feature type="region of interest" description="Disordered" evidence="1">
    <location>
        <begin position="420"/>
        <end position="440"/>
    </location>
</feature>
<dbReference type="PANTHER" id="PTHR46013:SF4">
    <property type="entry name" value="B-CELL RECEPTOR CD22-RELATED"/>
    <property type="match status" value="1"/>
</dbReference>
<name>A0A3Q1AUU2_AMPOC</name>
<feature type="region of interest" description="Disordered" evidence="1">
    <location>
        <begin position="487"/>
        <end position="512"/>
    </location>
</feature>
<feature type="domain" description="Ig-like" evidence="4">
    <location>
        <begin position="199"/>
        <end position="285"/>
    </location>
</feature>
<dbReference type="InterPro" id="IPR003599">
    <property type="entry name" value="Ig_sub"/>
</dbReference>
<dbReference type="Pfam" id="PF07686">
    <property type="entry name" value="V-set"/>
    <property type="match status" value="1"/>
</dbReference>
<dbReference type="KEGG" id="aoce:111572968"/>
<dbReference type="Pfam" id="PF13895">
    <property type="entry name" value="Ig_2"/>
    <property type="match status" value="2"/>
</dbReference>
<protein>
    <recommendedName>
        <fullName evidence="4">Ig-like domain-containing protein</fullName>
    </recommendedName>
</protein>
<dbReference type="Gene3D" id="2.60.40.10">
    <property type="entry name" value="Immunoglobulins"/>
    <property type="match status" value="4"/>
</dbReference>
<dbReference type="SUPFAM" id="SSF48726">
    <property type="entry name" value="Immunoglobulin"/>
    <property type="match status" value="3"/>
</dbReference>
<dbReference type="RefSeq" id="XP_023132636.1">
    <property type="nucleotide sequence ID" value="XM_023276868.3"/>
</dbReference>
<proteinExistence type="predicted"/>